<comment type="similarity">
    <text evidence="1">Belongs to the UPF0749 family.</text>
</comment>
<gene>
    <name evidence="4" type="ORF">KIN34_04090</name>
</gene>
<dbReference type="PANTHER" id="PTHR37313:SF4">
    <property type="entry name" value="CONSERVED MEMBRANE PROTEIN-RELATED"/>
    <property type="match status" value="1"/>
</dbReference>
<comment type="caution">
    <text evidence="4">The sequence shown here is derived from an EMBL/GenBank/DDBJ whole genome shotgun (WGS) entry which is preliminary data.</text>
</comment>
<name>A0ABS5TWC9_9CELL</name>
<evidence type="ECO:0000256" key="1">
    <source>
        <dbReference type="ARBA" id="ARBA00009108"/>
    </source>
</evidence>
<protein>
    <submittedName>
        <fullName evidence="4">DUF881 domain-containing protein</fullName>
    </submittedName>
</protein>
<evidence type="ECO:0000313" key="5">
    <source>
        <dbReference type="Proteomes" id="UP000722125"/>
    </source>
</evidence>
<evidence type="ECO:0000256" key="2">
    <source>
        <dbReference type="SAM" id="MobiDB-lite"/>
    </source>
</evidence>
<evidence type="ECO:0000313" key="4">
    <source>
        <dbReference type="EMBL" id="MBT0993465.1"/>
    </source>
</evidence>
<evidence type="ECO:0000256" key="3">
    <source>
        <dbReference type="SAM" id="SignalP"/>
    </source>
</evidence>
<keyword evidence="5" id="KW-1185">Reference proteome</keyword>
<organism evidence="4 5">
    <name type="scientific">Cellulomonas fulva</name>
    <dbReference type="NCBI Taxonomy" id="2835530"/>
    <lineage>
        <taxon>Bacteria</taxon>
        <taxon>Bacillati</taxon>
        <taxon>Actinomycetota</taxon>
        <taxon>Actinomycetes</taxon>
        <taxon>Micrococcales</taxon>
        <taxon>Cellulomonadaceae</taxon>
        <taxon>Cellulomonas</taxon>
    </lineage>
</organism>
<feature type="region of interest" description="Disordered" evidence="2">
    <location>
        <begin position="250"/>
        <end position="301"/>
    </location>
</feature>
<proteinExistence type="inferred from homology"/>
<feature type="compositionally biased region" description="Polar residues" evidence="2">
    <location>
        <begin position="256"/>
        <end position="272"/>
    </location>
</feature>
<sequence length="301" mass="30834">MTEHPHRRRRLARGTLSVAVVLALSGALFAANAKFARSSDEARNPEDLAGLTSGEVARVDSLTTQVDDLRGEVDALTRAANTAAGNEIGAPGTGFLVEGGQVGVTGPGVTVTLDDAPQDQPGLDGVSPDVLVVHQQDIQAVMNALWSGGAEAMALMDQRVISTSAFRCVGNVLRLQGQVYSPPYTVRAVGDPERLRQALELSTEVSAYRADAATVGLGWDVANSTELDLPPYAGATELQFATVPDGTTILPGLPTSAPSTRSTTEGTESVGTQAGGAESAGTRSGSAAGAAPGAQRGVTTW</sequence>
<dbReference type="PANTHER" id="PTHR37313">
    <property type="entry name" value="UPF0749 PROTEIN RV1825"/>
    <property type="match status" value="1"/>
</dbReference>
<dbReference type="Gene3D" id="3.30.70.1880">
    <property type="entry name" value="Protein of unknown function DUF881"/>
    <property type="match status" value="1"/>
</dbReference>
<dbReference type="PROSITE" id="PS51318">
    <property type="entry name" value="TAT"/>
    <property type="match status" value="1"/>
</dbReference>
<dbReference type="Pfam" id="PF05949">
    <property type="entry name" value="DUF881"/>
    <property type="match status" value="1"/>
</dbReference>
<dbReference type="Proteomes" id="UP000722125">
    <property type="component" value="Unassembled WGS sequence"/>
</dbReference>
<dbReference type="InterPro" id="IPR006311">
    <property type="entry name" value="TAT_signal"/>
</dbReference>
<feature type="signal peptide" evidence="3">
    <location>
        <begin position="1"/>
        <end position="30"/>
    </location>
</feature>
<dbReference type="EMBL" id="JAHBOH010000001">
    <property type="protein sequence ID" value="MBT0993465.1"/>
    <property type="molecule type" value="Genomic_DNA"/>
</dbReference>
<dbReference type="InterPro" id="IPR010273">
    <property type="entry name" value="DUF881"/>
</dbReference>
<reference evidence="4 5" key="1">
    <citation type="submission" date="2021-05" db="EMBL/GenBank/DDBJ databases">
        <title>Description of Cellulomonas sp. DKR-3 sp. nov.</title>
        <authorList>
            <person name="Dahal R.H."/>
            <person name="Chaudhary D.K."/>
        </authorList>
    </citation>
    <scope>NUCLEOTIDE SEQUENCE [LARGE SCALE GENOMIC DNA]</scope>
    <source>
        <strain evidence="4 5">DKR-3</strain>
    </source>
</reference>
<feature type="chain" id="PRO_5045285191" evidence="3">
    <location>
        <begin position="31"/>
        <end position="301"/>
    </location>
</feature>
<keyword evidence="3" id="KW-0732">Signal</keyword>
<dbReference type="RefSeq" id="WP_214347046.1">
    <property type="nucleotide sequence ID" value="NZ_JAHBOH010000001.1"/>
</dbReference>
<feature type="compositionally biased region" description="Low complexity" evidence="2">
    <location>
        <begin position="275"/>
        <end position="294"/>
    </location>
</feature>
<accession>A0ABS5TWC9</accession>